<keyword evidence="14" id="KW-1185">Reference proteome</keyword>
<dbReference type="InterPro" id="IPR038050">
    <property type="entry name" value="Neuro_actylchol_rec"/>
</dbReference>
<evidence type="ECO:0000256" key="6">
    <source>
        <dbReference type="ARBA" id="ARBA00022729"/>
    </source>
</evidence>
<evidence type="ECO:0000256" key="3">
    <source>
        <dbReference type="ARBA" id="ARBA00022448"/>
    </source>
</evidence>
<protein>
    <submittedName>
        <fullName evidence="15">Uncharacterized protein</fullName>
    </submittedName>
</protein>
<evidence type="ECO:0000256" key="8">
    <source>
        <dbReference type="ARBA" id="ARBA00023065"/>
    </source>
</evidence>
<dbReference type="AlphaFoldDB" id="A0AAF3ED53"/>
<dbReference type="GO" id="GO:0004888">
    <property type="term" value="F:transmembrane signaling receptor activity"/>
    <property type="evidence" value="ECO:0007669"/>
    <property type="project" value="InterPro"/>
</dbReference>
<organism evidence="14 15">
    <name type="scientific">Mesorhabditis belari</name>
    <dbReference type="NCBI Taxonomy" id="2138241"/>
    <lineage>
        <taxon>Eukaryota</taxon>
        <taxon>Metazoa</taxon>
        <taxon>Ecdysozoa</taxon>
        <taxon>Nematoda</taxon>
        <taxon>Chromadorea</taxon>
        <taxon>Rhabditida</taxon>
        <taxon>Rhabditina</taxon>
        <taxon>Rhabditomorpha</taxon>
        <taxon>Rhabditoidea</taxon>
        <taxon>Rhabditidae</taxon>
        <taxon>Mesorhabditinae</taxon>
        <taxon>Mesorhabditis</taxon>
    </lineage>
</organism>
<dbReference type="FunFam" id="1.20.58.390:FF:000084">
    <property type="entry name" value="Glutamate-gated chloride channel subunit beta"/>
    <property type="match status" value="1"/>
</dbReference>
<evidence type="ECO:0000256" key="10">
    <source>
        <dbReference type="ARBA" id="ARBA00023303"/>
    </source>
</evidence>
<dbReference type="InterPro" id="IPR018000">
    <property type="entry name" value="Neurotransmitter_ion_chnl_CS"/>
</dbReference>
<feature type="transmembrane region" description="Helical" evidence="11">
    <location>
        <begin position="281"/>
        <end position="300"/>
    </location>
</feature>
<dbReference type="PRINTS" id="PR00252">
    <property type="entry name" value="NRIONCHANNEL"/>
</dbReference>
<dbReference type="InterPro" id="IPR006202">
    <property type="entry name" value="Neur_chan_lig-bd"/>
</dbReference>
<keyword evidence="3 11" id="KW-0813">Transport</keyword>
<dbReference type="CDD" id="cd19062">
    <property type="entry name" value="LGIC_TM_GluCl"/>
    <property type="match status" value="1"/>
</dbReference>
<keyword evidence="7 11" id="KW-1133">Transmembrane helix</keyword>
<dbReference type="CDD" id="cd18993">
    <property type="entry name" value="LGIC_ECD_GluCl"/>
    <property type="match status" value="1"/>
</dbReference>
<feature type="transmembrane region" description="Helical" evidence="11">
    <location>
        <begin position="315"/>
        <end position="336"/>
    </location>
</feature>
<dbReference type="InterPro" id="IPR006201">
    <property type="entry name" value="Neur_channel"/>
</dbReference>
<evidence type="ECO:0000256" key="2">
    <source>
        <dbReference type="ARBA" id="ARBA00004236"/>
    </source>
</evidence>
<evidence type="ECO:0000259" key="13">
    <source>
        <dbReference type="Pfam" id="PF02932"/>
    </source>
</evidence>
<keyword evidence="5 11" id="KW-0812">Transmembrane</keyword>
<feature type="signal peptide" evidence="11">
    <location>
        <begin position="1"/>
        <end position="18"/>
    </location>
</feature>
<feature type="domain" description="Neurotransmitter-gated ion-channel ligand-binding" evidence="12">
    <location>
        <begin position="31"/>
        <end position="249"/>
    </location>
</feature>
<evidence type="ECO:0000256" key="7">
    <source>
        <dbReference type="ARBA" id="ARBA00022989"/>
    </source>
</evidence>
<keyword evidence="8 11" id="KW-0406">Ion transport</keyword>
<keyword evidence="10 11" id="KW-0407">Ion channel</keyword>
<comment type="similarity">
    <text evidence="11">Belongs to the ligand-gated ion channel (TC 1.A.9) family.</text>
</comment>
<dbReference type="Pfam" id="PF02932">
    <property type="entry name" value="Neur_chan_memb"/>
    <property type="match status" value="1"/>
</dbReference>
<dbReference type="Gene3D" id="2.70.170.10">
    <property type="entry name" value="Neurotransmitter-gated ion-channel ligand-binding domain"/>
    <property type="match status" value="1"/>
</dbReference>
<dbReference type="PRINTS" id="PR00253">
    <property type="entry name" value="GABAARECEPTR"/>
</dbReference>
<feature type="chain" id="PRO_5041779522" evidence="11">
    <location>
        <begin position="19"/>
        <end position="437"/>
    </location>
</feature>
<evidence type="ECO:0000256" key="1">
    <source>
        <dbReference type="ARBA" id="ARBA00004141"/>
    </source>
</evidence>
<reference evidence="15" key="1">
    <citation type="submission" date="2024-02" db="UniProtKB">
        <authorList>
            <consortium name="WormBaseParasite"/>
        </authorList>
    </citation>
    <scope>IDENTIFICATION</scope>
</reference>
<dbReference type="Pfam" id="PF02931">
    <property type="entry name" value="Neur_chan_LBD"/>
    <property type="match status" value="1"/>
</dbReference>
<feature type="transmembrane region" description="Helical" evidence="11">
    <location>
        <begin position="250"/>
        <end position="274"/>
    </location>
</feature>
<accession>A0AAF3ED53</accession>
<evidence type="ECO:0000259" key="12">
    <source>
        <dbReference type="Pfam" id="PF02931"/>
    </source>
</evidence>
<keyword evidence="9 11" id="KW-0472">Membrane</keyword>
<dbReference type="InterPro" id="IPR036734">
    <property type="entry name" value="Neur_chan_lig-bd_sf"/>
</dbReference>
<dbReference type="InterPro" id="IPR006029">
    <property type="entry name" value="Neurotrans-gated_channel_TM"/>
</dbReference>
<dbReference type="GO" id="GO:0005886">
    <property type="term" value="C:plasma membrane"/>
    <property type="evidence" value="ECO:0007669"/>
    <property type="project" value="UniProtKB-SubCell"/>
</dbReference>
<proteinExistence type="inferred from homology"/>
<keyword evidence="4" id="KW-1003">Cell membrane</keyword>
<evidence type="ECO:0000256" key="4">
    <source>
        <dbReference type="ARBA" id="ARBA00022475"/>
    </source>
</evidence>
<feature type="transmembrane region" description="Helical" evidence="11">
    <location>
        <begin position="405"/>
        <end position="424"/>
    </location>
</feature>
<dbReference type="InterPro" id="IPR044721">
    <property type="entry name" value="GluCl_TM"/>
</dbReference>
<dbReference type="WBParaSite" id="MBELARI_LOCUS11899">
    <property type="protein sequence ID" value="MBELARI_LOCUS11899"/>
    <property type="gene ID" value="MBELARI_LOCUS11899"/>
</dbReference>
<comment type="subcellular location">
    <subcellularLocation>
        <location evidence="2">Cell membrane</location>
    </subcellularLocation>
    <subcellularLocation>
        <location evidence="1">Membrane</location>
        <topology evidence="1">Multi-pass membrane protein</topology>
    </subcellularLocation>
</comment>
<feature type="domain" description="Neurotransmitter-gated ion-channel transmembrane" evidence="13">
    <location>
        <begin position="257"/>
        <end position="354"/>
    </location>
</feature>
<evidence type="ECO:0000313" key="14">
    <source>
        <dbReference type="Proteomes" id="UP000887575"/>
    </source>
</evidence>
<dbReference type="NCBIfam" id="TIGR00860">
    <property type="entry name" value="LIC"/>
    <property type="match status" value="1"/>
</dbReference>
<dbReference type="PROSITE" id="PS00236">
    <property type="entry name" value="NEUROTR_ION_CHANNEL"/>
    <property type="match status" value="1"/>
</dbReference>
<evidence type="ECO:0000256" key="9">
    <source>
        <dbReference type="ARBA" id="ARBA00023136"/>
    </source>
</evidence>
<dbReference type="GO" id="GO:0005230">
    <property type="term" value="F:extracellular ligand-gated monoatomic ion channel activity"/>
    <property type="evidence" value="ECO:0007669"/>
    <property type="project" value="InterPro"/>
</dbReference>
<evidence type="ECO:0000256" key="11">
    <source>
        <dbReference type="RuleBase" id="RU000687"/>
    </source>
</evidence>
<dbReference type="PANTHER" id="PTHR18945">
    <property type="entry name" value="NEUROTRANSMITTER GATED ION CHANNEL"/>
    <property type="match status" value="1"/>
</dbReference>
<dbReference type="Gene3D" id="1.20.58.390">
    <property type="entry name" value="Neurotransmitter-gated ion-channel transmembrane domain"/>
    <property type="match status" value="1"/>
</dbReference>
<dbReference type="SUPFAM" id="SSF63712">
    <property type="entry name" value="Nicotinic receptor ligand binding domain-like"/>
    <property type="match status" value="1"/>
</dbReference>
<evidence type="ECO:0000256" key="5">
    <source>
        <dbReference type="ARBA" id="ARBA00022692"/>
    </source>
</evidence>
<dbReference type="InterPro" id="IPR036719">
    <property type="entry name" value="Neuro-gated_channel_TM_sf"/>
</dbReference>
<name>A0AAF3ED53_9BILA</name>
<keyword evidence="6 11" id="KW-0732">Signal</keyword>
<dbReference type="SUPFAM" id="SSF90112">
    <property type="entry name" value="Neurotransmitter-gated ion-channel transmembrane pore"/>
    <property type="match status" value="1"/>
</dbReference>
<dbReference type="InterPro" id="IPR006028">
    <property type="entry name" value="GABAA/Glycine_rcpt"/>
</dbReference>
<evidence type="ECO:0000313" key="15">
    <source>
        <dbReference type="WBParaSite" id="MBELARI_LOCUS11899"/>
    </source>
</evidence>
<dbReference type="Proteomes" id="UP000887575">
    <property type="component" value="Unassembled WGS sequence"/>
</dbReference>
<sequence length="437" mass="50470">MRILISIAFIAYFPFVNALLEYAPSNGIQEQLILNNLLANYDMRVRPPPTNMSDPSGPVIVRVNILIRMLSKIDVVNMEYNMQITFREEWIDRRLAYQNLGYQNAPKFLTVPHVKDNLWIPDSFFPTEKAAHRHLIDTENMFLRIHSDGTILYSVRLSMTLSCSMNLQLYPLDTQQCNFDLISYAHTTKDIVYEWDTRLEKPVQKKDQVGKDLPNFMLLDPIVINADCTSHTNTGSYACLRMTLSLKRQFSYYVVQLYAPTTMIVCVSWVSFWIDMHSTAGRVALGVTTLLTMTTMQSAINAKLPPVSYIKLVDVWLGACQTFVFGALIEYAFVSYQDNCRQTERKRTAAIRKAQKRDRELATEGQGYQPPCTCHLLSEVNSLSLREKFRRYFTKPDYLPAQIDFYARFAVPLGFVFFNIIYWSSCYYMTSQPLTNS</sequence>